<dbReference type="GO" id="GO:0016787">
    <property type="term" value="F:hydrolase activity"/>
    <property type="evidence" value="ECO:0007669"/>
    <property type="project" value="UniProtKB-KW"/>
</dbReference>
<dbReference type="InterPro" id="IPR005754">
    <property type="entry name" value="Sortase"/>
</dbReference>
<feature type="active site" description="Acyl-thioester intermediate" evidence="2">
    <location>
        <position position="129"/>
    </location>
</feature>
<organism evidence="3 4">
    <name type="scientific">Nocardioides glacieisoli</name>
    <dbReference type="NCBI Taxonomy" id="1168730"/>
    <lineage>
        <taxon>Bacteria</taxon>
        <taxon>Bacillati</taxon>
        <taxon>Actinomycetota</taxon>
        <taxon>Actinomycetes</taxon>
        <taxon>Propionibacteriales</taxon>
        <taxon>Nocardioidaceae</taxon>
        <taxon>Nocardioides</taxon>
    </lineage>
</organism>
<feature type="active site" description="Proton donor/acceptor" evidence="2">
    <location>
        <position position="63"/>
    </location>
</feature>
<dbReference type="Pfam" id="PF04203">
    <property type="entry name" value="Sortase"/>
    <property type="match status" value="1"/>
</dbReference>
<proteinExistence type="predicted"/>
<keyword evidence="1" id="KW-0378">Hydrolase</keyword>
<comment type="caution">
    <text evidence="3">The sequence shown here is derived from an EMBL/GenBank/DDBJ whole genome shotgun (WGS) entry which is preliminary data.</text>
</comment>
<dbReference type="EMBL" id="SDWS01000012">
    <property type="protein sequence ID" value="RYB88653.1"/>
    <property type="molecule type" value="Genomic_DNA"/>
</dbReference>
<dbReference type="Proteomes" id="UP000291838">
    <property type="component" value="Unassembled WGS sequence"/>
</dbReference>
<gene>
    <name evidence="3" type="ORF">EUA06_20120</name>
</gene>
<dbReference type="AlphaFoldDB" id="A0A4Q2RNG5"/>
<accession>A0A4Q2RNG5</accession>
<evidence type="ECO:0000313" key="3">
    <source>
        <dbReference type="EMBL" id="RYB88653.1"/>
    </source>
</evidence>
<dbReference type="InterPro" id="IPR023365">
    <property type="entry name" value="Sortase_dom-sf"/>
</dbReference>
<evidence type="ECO:0000256" key="2">
    <source>
        <dbReference type="PIRSR" id="PIRSR605754-1"/>
    </source>
</evidence>
<dbReference type="SUPFAM" id="SSF63817">
    <property type="entry name" value="Sortase"/>
    <property type="match status" value="1"/>
</dbReference>
<dbReference type="Gene3D" id="2.40.260.10">
    <property type="entry name" value="Sortase"/>
    <property type="match status" value="1"/>
</dbReference>
<keyword evidence="4" id="KW-1185">Reference proteome</keyword>
<sequence>MPRVAGVRPDTVVVPSLDVRADVTPIATQDGALNPPSDPLDVGWWSGGSRPGDATGAAVITGHTVHTGGGAFDDLEELATGDRVLVLSGGTTVAYAVATVEVLSRAELARESATVFARSGPGRLVLITCEDWDGTAYRSNVVVTAWPVGT</sequence>
<dbReference type="OrthoDB" id="525039at2"/>
<evidence type="ECO:0000256" key="1">
    <source>
        <dbReference type="ARBA" id="ARBA00022801"/>
    </source>
</evidence>
<evidence type="ECO:0000313" key="4">
    <source>
        <dbReference type="Proteomes" id="UP000291838"/>
    </source>
</evidence>
<dbReference type="CDD" id="cd05829">
    <property type="entry name" value="Sortase_F"/>
    <property type="match status" value="1"/>
</dbReference>
<reference evidence="3 4" key="1">
    <citation type="submission" date="2019-01" db="EMBL/GenBank/DDBJ databases">
        <title>Novel species of Nocardioides.</title>
        <authorList>
            <person name="Liu Q."/>
            <person name="Xin Y.-H."/>
        </authorList>
    </citation>
    <scope>NUCLEOTIDE SEQUENCE [LARGE SCALE GENOMIC DNA]</scope>
    <source>
        <strain evidence="3 4">HLT3-15</strain>
    </source>
</reference>
<protein>
    <submittedName>
        <fullName evidence="3">Class F sortase</fullName>
    </submittedName>
</protein>
<name>A0A4Q2RNG5_9ACTN</name>
<dbReference type="InterPro" id="IPR042001">
    <property type="entry name" value="Sortase_F"/>
</dbReference>